<accession>A0A7J7NQH3</accession>
<proteinExistence type="predicted"/>
<feature type="region of interest" description="Disordered" evidence="1">
    <location>
        <begin position="1"/>
        <end position="29"/>
    </location>
</feature>
<dbReference type="Proteomes" id="UP000541444">
    <property type="component" value="Unassembled WGS sequence"/>
</dbReference>
<feature type="compositionally biased region" description="Basic residues" evidence="1">
    <location>
        <begin position="215"/>
        <end position="226"/>
    </location>
</feature>
<feature type="region of interest" description="Disordered" evidence="1">
    <location>
        <begin position="215"/>
        <end position="235"/>
    </location>
</feature>
<organism evidence="2 3">
    <name type="scientific">Kingdonia uniflora</name>
    <dbReference type="NCBI Taxonomy" id="39325"/>
    <lineage>
        <taxon>Eukaryota</taxon>
        <taxon>Viridiplantae</taxon>
        <taxon>Streptophyta</taxon>
        <taxon>Embryophyta</taxon>
        <taxon>Tracheophyta</taxon>
        <taxon>Spermatophyta</taxon>
        <taxon>Magnoliopsida</taxon>
        <taxon>Ranunculales</taxon>
        <taxon>Circaeasteraceae</taxon>
        <taxon>Kingdonia</taxon>
    </lineage>
</organism>
<name>A0A7J7NQH3_9MAGN</name>
<comment type="caution">
    <text evidence="2">The sequence shown here is derived from an EMBL/GenBank/DDBJ whole genome shotgun (WGS) entry which is preliminary data.</text>
</comment>
<dbReference type="EMBL" id="JACGCM010000669">
    <property type="protein sequence ID" value="KAF6169178.1"/>
    <property type="molecule type" value="Genomic_DNA"/>
</dbReference>
<evidence type="ECO:0000256" key="1">
    <source>
        <dbReference type="SAM" id="MobiDB-lite"/>
    </source>
</evidence>
<dbReference type="AlphaFoldDB" id="A0A7J7NQH3"/>
<keyword evidence="3" id="KW-1185">Reference proteome</keyword>
<reference evidence="2 3" key="1">
    <citation type="journal article" date="2020" name="IScience">
        <title>Genome Sequencing of the Endangered Kingdonia uniflora (Circaeasteraceae, Ranunculales) Reveals Potential Mechanisms of Evolutionary Specialization.</title>
        <authorList>
            <person name="Sun Y."/>
            <person name="Deng T."/>
            <person name="Zhang A."/>
            <person name="Moore M.J."/>
            <person name="Landis J.B."/>
            <person name="Lin N."/>
            <person name="Zhang H."/>
            <person name="Zhang X."/>
            <person name="Huang J."/>
            <person name="Zhang X."/>
            <person name="Sun H."/>
            <person name="Wang H."/>
        </authorList>
    </citation>
    <scope>NUCLEOTIDE SEQUENCE [LARGE SCALE GENOMIC DNA]</scope>
    <source>
        <strain evidence="2">TB1705</strain>
        <tissue evidence="2">Leaf</tissue>
    </source>
</reference>
<evidence type="ECO:0000313" key="3">
    <source>
        <dbReference type="Proteomes" id="UP000541444"/>
    </source>
</evidence>
<sequence length="321" mass="35321">MKYDREVNEQADEENQTQEGGAKKGTSNAKNYTSRCTDLRLHIIFVALPEEEKGSLRATCFEPLLLIDLIATISALVMEIFDCRLDVLIKFVKNYVILSPPEQGEKRLGERNQIEAPTIGTAPVIGSPAVGTPAIGVPVIGSSSSIIEIGTVVVRVCSQLEEHGKMLHNHGKILERISMSIVGDSTLPLGDTLPLGQYQLSTPKKLKNASEKKVMKKKIGKGRRRSREPCKETSNKNIKRLKSRRKAMVVADVAKTDIVFFNQEEVVGKAYRASADQTTAASVEEQTLDVEKTNDEASQASADQTIVVSVEEHTIELHKLK</sequence>
<gene>
    <name evidence="2" type="ORF">GIB67_013608</name>
</gene>
<protein>
    <submittedName>
        <fullName evidence="2">Uncharacterized protein</fullName>
    </submittedName>
</protein>
<evidence type="ECO:0000313" key="2">
    <source>
        <dbReference type="EMBL" id="KAF6169178.1"/>
    </source>
</evidence>